<sequence length="149" mass="16420">MEKYIEKNKPGTFTPYHEAAENLKRKLSILERLVPSAQDRAQLAMAIRVKNARCNNPEALVVRTLSVLHLQTAPLTLDEAVFALDSLVENEGAEVMNLPDQQLANKIAQTAFAAMQQVLDEYTPPDEEPLEASAVCVGQIKIGDYGKGE</sequence>
<name>A0A6I2R9T7_FLAPL</name>
<gene>
    <name evidence="1" type="ORF">GKE97_21090</name>
</gene>
<comment type="caution">
    <text evidence="1">The sequence shown here is derived from an EMBL/GenBank/DDBJ whole genome shotgun (WGS) entry which is preliminary data.</text>
</comment>
<protein>
    <submittedName>
        <fullName evidence="1">Uncharacterized protein</fullName>
    </submittedName>
</protein>
<dbReference type="RefSeq" id="WP_108981903.1">
    <property type="nucleotide sequence ID" value="NZ_JAQLWY010000025.1"/>
</dbReference>
<dbReference type="EMBL" id="WKPR01000030">
    <property type="protein sequence ID" value="MSB21976.1"/>
    <property type="molecule type" value="Genomic_DNA"/>
</dbReference>
<dbReference type="Proteomes" id="UP000434475">
    <property type="component" value="Unassembled WGS sequence"/>
</dbReference>
<organism evidence="1 2">
    <name type="scientific">Flavonifractor plautii</name>
    <name type="common">Fusobacterium plautii</name>
    <dbReference type="NCBI Taxonomy" id="292800"/>
    <lineage>
        <taxon>Bacteria</taxon>
        <taxon>Bacillati</taxon>
        <taxon>Bacillota</taxon>
        <taxon>Clostridia</taxon>
        <taxon>Eubacteriales</taxon>
        <taxon>Oscillospiraceae</taxon>
        <taxon>Flavonifractor</taxon>
    </lineage>
</organism>
<evidence type="ECO:0000313" key="1">
    <source>
        <dbReference type="EMBL" id="MSB21976.1"/>
    </source>
</evidence>
<proteinExistence type="predicted"/>
<evidence type="ECO:0000313" key="2">
    <source>
        <dbReference type="Proteomes" id="UP000434475"/>
    </source>
</evidence>
<dbReference type="AlphaFoldDB" id="A0A6I2R9T7"/>
<reference evidence="1 2" key="1">
    <citation type="journal article" date="2019" name="Nat. Med.">
        <title>A library of human gut bacterial isolates paired with longitudinal multiomics data enables mechanistic microbiome research.</title>
        <authorList>
            <person name="Poyet M."/>
            <person name="Groussin M."/>
            <person name="Gibbons S.M."/>
            <person name="Avila-Pacheco J."/>
            <person name="Jiang X."/>
            <person name="Kearney S.M."/>
            <person name="Perrotta A.R."/>
            <person name="Berdy B."/>
            <person name="Zhao S."/>
            <person name="Lieberman T.D."/>
            <person name="Swanson P.K."/>
            <person name="Smith M."/>
            <person name="Roesemann S."/>
            <person name="Alexander J.E."/>
            <person name="Rich S.A."/>
            <person name="Livny J."/>
            <person name="Vlamakis H."/>
            <person name="Clish C."/>
            <person name="Bullock K."/>
            <person name="Deik A."/>
            <person name="Scott J."/>
            <person name="Pierce K.A."/>
            <person name="Xavier R.J."/>
            <person name="Alm E.J."/>
        </authorList>
    </citation>
    <scope>NUCLEOTIDE SEQUENCE [LARGE SCALE GENOMIC DNA]</scope>
    <source>
        <strain evidence="1 2">BIOML-A2</strain>
    </source>
</reference>
<accession>A0A6I2R9T7</accession>